<sequence>MPELAPGIAKYQLVQRLAKYGIEGIIDAKLLKWAKINGINLHFVFSHPAAKQIFELNKENIKAKLREFWADNLVAIKEAGIIFREIDCEAIYRLPRDTKAMQEEKKPYEELSNGSFENRAKDPSIRLGFERIRKRIIADLESGKSVYAGDAI</sequence>
<dbReference type="OrthoDB" id="5373157at2"/>
<proteinExistence type="predicted"/>
<evidence type="ECO:0000313" key="1">
    <source>
        <dbReference type="EMBL" id="EKU10951.1"/>
    </source>
</evidence>
<reference evidence="1 2" key="1">
    <citation type="journal article" date="2013" name="Genome Announc.">
        <title>Genome Sequence of Campylobacter showae UNSWCD, Isolated from a Patient with Crohn's Disease.</title>
        <authorList>
            <person name="Tay A.P."/>
            <person name="Kaakoush N.O."/>
            <person name="Deshpande N.P."/>
            <person name="Chen Z."/>
            <person name="Mitchell H."/>
            <person name="Wilkins M.R."/>
        </authorList>
    </citation>
    <scope>NUCLEOTIDE SEQUENCE [LARGE SCALE GENOMIC DNA]</scope>
    <source>
        <strain evidence="1 2">CSUNSWCD</strain>
    </source>
</reference>
<gene>
    <name evidence="1" type="ORF">CSUNSWCD_2447</name>
</gene>
<dbReference type="EMBL" id="AMZQ01000009">
    <property type="protein sequence ID" value="EKU10951.1"/>
    <property type="molecule type" value="Genomic_DNA"/>
</dbReference>
<organism evidence="1 2">
    <name type="scientific">Campylobacter showae CSUNSWCD</name>
    <dbReference type="NCBI Taxonomy" id="1244083"/>
    <lineage>
        <taxon>Bacteria</taxon>
        <taxon>Pseudomonadati</taxon>
        <taxon>Campylobacterota</taxon>
        <taxon>Epsilonproteobacteria</taxon>
        <taxon>Campylobacterales</taxon>
        <taxon>Campylobacteraceae</taxon>
        <taxon>Campylobacter</taxon>
    </lineage>
</organism>
<dbReference type="PATRIC" id="fig|1244083.3.peg.1697"/>
<protein>
    <submittedName>
        <fullName evidence="1">Uncharacterized protein</fullName>
    </submittedName>
</protein>
<comment type="caution">
    <text evidence="1">The sequence shown here is derived from an EMBL/GenBank/DDBJ whole genome shotgun (WGS) entry which is preliminary data.</text>
</comment>
<name>M5IQ03_9BACT</name>
<evidence type="ECO:0000313" key="2">
    <source>
        <dbReference type="Proteomes" id="UP000011939"/>
    </source>
</evidence>
<dbReference type="STRING" id="1244083.CSUNSWCD_2447"/>
<accession>M5IQ03</accession>
<dbReference type="Proteomes" id="UP000011939">
    <property type="component" value="Unassembled WGS sequence"/>
</dbReference>
<dbReference type="AlphaFoldDB" id="M5IQ03"/>
<dbReference type="RefSeq" id="WP_009495253.1">
    <property type="nucleotide sequence ID" value="NZ_AMZQ01000009.1"/>
</dbReference>